<feature type="binding site" evidence="10">
    <location>
        <position position="220"/>
    </location>
    <ligand>
        <name>Mn(2+)</name>
        <dbReference type="ChEBI" id="CHEBI:29035"/>
    </ligand>
</feature>
<dbReference type="UniPathway" id="UPA00138"/>
<dbReference type="NCBIfam" id="NF006821">
    <property type="entry name" value="PRK09344.1-3"/>
    <property type="match status" value="1"/>
</dbReference>
<dbReference type="Pfam" id="PF01293">
    <property type="entry name" value="PEPCK_ATP"/>
    <property type="match status" value="1"/>
</dbReference>
<name>A0A175R5A8_9HYPH</name>
<dbReference type="PANTHER" id="PTHR30031:SF0">
    <property type="entry name" value="PHOSPHOENOLPYRUVATE CARBOXYKINASE (ATP)"/>
    <property type="match status" value="1"/>
</dbReference>
<dbReference type="PROSITE" id="PS00532">
    <property type="entry name" value="PEPCK_ATP"/>
    <property type="match status" value="1"/>
</dbReference>
<feature type="binding site" evidence="10">
    <location>
        <position position="257"/>
    </location>
    <ligand>
        <name>Mn(2+)</name>
        <dbReference type="ChEBI" id="CHEBI:29035"/>
    </ligand>
</feature>
<feature type="binding site" evidence="10">
    <location>
        <position position="322"/>
    </location>
    <ligand>
        <name>ATP</name>
        <dbReference type="ChEBI" id="CHEBI:30616"/>
    </ligand>
</feature>
<dbReference type="Gene3D" id="3.90.228.20">
    <property type="match status" value="1"/>
</dbReference>
<keyword evidence="6 10" id="KW-0210">Decarboxylase</keyword>
<evidence type="ECO:0000256" key="3">
    <source>
        <dbReference type="ARBA" id="ARBA00012363"/>
    </source>
</evidence>
<keyword evidence="10" id="KW-0963">Cytoplasm</keyword>
<dbReference type="GO" id="GO:0004612">
    <property type="term" value="F:phosphoenolpyruvate carboxykinase (ATP) activity"/>
    <property type="evidence" value="ECO:0007669"/>
    <property type="project" value="UniProtKB-UniRule"/>
</dbReference>
<feature type="binding site" evidence="10">
    <location>
        <position position="61"/>
    </location>
    <ligand>
        <name>substrate</name>
    </ligand>
</feature>
<evidence type="ECO:0000313" key="11">
    <source>
        <dbReference type="EMBL" id="KTQ90904.1"/>
    </source>
</evidence>
<feature type="binding site" evidence="10">
    <location>
        <position position="220"/>
    </location>
    <ligand>
        <name>ATP</name>
        <dbReference type="ChEBI" id="CHEBI:30616"/>
    </ligand>
</feature>
<evidence type="ECO:0000256" key="4">
    <source>
        <dbReference type="ARBA" id="ARBA00022432"/>
    </source>
</evidence>
<feature type="binding site" evidence="10">
    <location>
        <begin position="236"/>
        <end position="244"/>
    </location>
    <ligand>
        <name>ATP</name>
        <dbReference type="ChEBI" id="CHEBI:30616"/>
    </ligand>
</feature>
<keyword evidence="11" id="KW-0670">Pyruvate</keyword>
<accession>A0A175R5A8</accession>
<dbReference type="InterPro" id="IPR008210">
    <property type="entry name" value="PEP_carboxykinase_N"/>
</dbReference>
<comment type="cofactor">
    <cofactor evidence="10">
        <name>Mn(2+)</name>
        <dbReference type="ChEBI" id="CHEBI:29035"/>
    </cofactor>
    <text evidence="10">Binds 1 Mn(2+) ion per subunit.</text>
</comment>
<dbReference type="GO" id="GO:0005524">
    <property type="term" value="F:ATP binding"/>
    <property type="evidence" value="ECO:0007669"/>
    <property type="project" value="UniProtKB-UniRule"/>
</dbReference>
<keyword evidence="10" id="KW-0464">Manganese</keyword>
<reference evidence="11 12" key="1">
    <citation type="journal article" date="2016" name="Front. Microbiol.">
        <title>Genomic Resource of Rice Seed Associated Bacteria.</title>
        <authorList>
            <person name="Midha S."/>
            <person name="Bansal K."/>
            <person name="Sharma S."/>
            <person name="Kumar N."/>
            <person name="Patil P.P."/>
            <person name="Chaudhry V."/>
            <person name="Patil P.B."/>
        </authorList>
    </citation>
    <scope>NUCLEOTIDE SEQUENCE [LARGE SCALE GENOMIC DNA]</scope>
    <source>
        <strain evidence="11 12">NS226</strain>
    </source>
</reference>
<dbReference type="RefSeq" id="WP_058635797.1">
    <property type="nucleotide sequence ID" value="NZ_LDPZ01000035.1"/>
</dbReference>
<feature type="binding site" evidence="10">
    <location>
        <position position="447"/>
    </location>
    <ligand>
        <name>ATP</name>
        <dbReference type="ChEBI" id="CHEBI:30616"/>
    </ligand>
</feature>
<dbReference type="InterPro" id="IPR015994">
    <property type="entry name" value="PEPCK_ATP_CS"/>
</dbReference>
<evidence type="ECO:0000256" key="1">
    <source>
        <dbReference type="ARBA" id="ARBA00004742"/>
    </source>
</evidence>
<dbReference type="SUPFAM" id="SSF53795">
    <property type="entry name" value="PEP carboxykinase-like"/>
    <property type="match status" value="1"/>
</dbReference>
<dbReference type="NCBIfam" id="TIGR00224">
    <property type="entry name" value="pckA"/>
    <property type="match status" value="1"/>
</dbReference>
<dbReference type="GO" id="GO:0016301">
    <property type="term" value="F:kinase activity"/>
    <property type="evidence" value="ECO:0007669"/>
    <property type="project" value="UniProtKB-KW"/>
</dbReference>
<keyword evidence="8 10" id="KW-0456">Lyase</keyword>
<dbReference type="HAMAP" id="MF_00453">
    <property type="entry name" value="PEPCK_ATP"/>
    <property type="match status" value="1"/>
</dbReference>
<comment type="pathway">
    <text evidence="1 10">Carbohydrate biosynthesis; gluconeogenesis.</text>
</comment>
<evidence type="ECO:0000256" key="7">
    <source>
        <dbReference type="ARBA" id="ARBA00022840"/>
    </source>
</evidence>
<dbReference type="NCBIfam" id="NF006820">
    <property type="entry name" value="PRK09344.1-2"/>
    <property type="match status" value="1"/>
</dbReference>
<dbReference type="OrthoDB" id="9806325at2"/>
<dbReference type="PIRSF" id="PIRSF006294">
    <property type="entry name" value="PEP_crbxkin"/>
    <property type="match status" value="1"/>
</dbReference>
<keyword evidence="10" id="KW-0479">Metal-binding</keyword>
<feature type="binding site" evidence="10">
    <location>
        <position position="201"/>
    </location>
    <ligand>
        <name>ATP</name>
        <dbReference type="ChEBI" id="CHEBI:30616"/>
    </ligand>
</feature>
<evidence type="ECO:0000256" key="9">
    <source>
        <dbReference type="ARBA" id="ARBA00047371"/>
    </source>
</evidence>
<feature type="binding site" evidence="10">
    <location>
        <position position="201"/>
    </location>
    <ligand>
        <name>substrate</name>
    </ligand>
</feature>
<evidence type="ECO:0000256" key="6">
    <source>
        <dbReference type="ARBA" id="ARBA00022793"/>
    </source>
</evidence>
<keyword evidence="7 10" id="KW-0067">ATP-binding</keyword>
<dbReference type="InterPro" id="IPR013035">
    <property type="entry name" value="PEP_carboxykinase_C"/>
</dbReference>
<sequence>MEETGIRNSRIGIESTGLSGLSSLRWNAGEAELVETALQRGEGRLTAHGALVVTTGQHTGRSPKDKFVVRDETTDPRVWWDNNKPMDPAAFERLYEDFKAHAAGRDLFVQDLVGGADEANAIRTRVVTEFAWHSLFIRNLLIRPTAEELESFVPELTIIDLPSFKADPERHGCRTETVIACDFTRNIILIGGTTYAGEMKKSVFTVLNYRLPETGVMPMHCSANIGANGDTAVFFGLSGTGKTTLSADPRRTLIGDDEHGWGEDGVFNFEGGCYAKTIRLSAEAEPEIFATTRMFGTVLENVILDENRVPNFDDGSLTENTRAAYPLHFIPNASDTGRGAHPKNIIMLTADAFGVMPPIAKLSPAEAMYHFLSGYTAKVAGTEKGVTEPEATFSTCFGAPFMPRHPAEYGNLLRDLIARHEVDCWLVSTGWTGGAYGTGRRMPIKVTRTLLNAALDGSLKNAEFRTDPHFGFQVPVAVPGVETAILDPRSTWADGVAYDAQARKLADMFRRNFEKFEAHVDGSVLGAAPASLPLAAE</sequence>
<dbReference type="Gene3D" id="3.40.449.10">
    <property type="entry name" value="Phosphoenolpyruvate Carboxykinase, domain 1"/>
    <property type="match status" value="1"/>
</dbReference>
<evidence type="ECO:0000256" key="5">
    <source>
        <dbReference type="ARBA" id="ARBA00022741"/>
    </source>
</evidence>
<dbReference type="PATRIC" id="fig|401562.3.peg.2897"/>
<dbReference type="GO" id="GO:0005829">
    <property type="term" value="C:cytosol"/>
    <property type="evidence" value="ECO:0007669"/>
    <property type="project" value="TreeGrafter"/>
</dbReference>
<proteinExistence type="inferred from homology"/>
<dbReference type="eggNOG" id="COG1866">
    <property type="taxonomic scope" value="Bacteria"/>
</dbReference>
<dbReference type="CDD" id="cd00484">
    <property type="entry name" value="PEPCK_ATP"/>
    <property type="match status" value="1"/>
</dbReference>
<keyword evidence="5 10" id="KW-0547">Nucleotide-binding</keyword>
<dbReference type="PANTHER" id="PTHR30031">
    <property type="entry name" value="PHOSPHOENOLPYRUVATE CARBOXYKINASE ATP"/>
    <property type="match status" value="1"/>
</dbReference>
<dbReference type="AlphaFoldDB" id="A0A175R5A8"/>
<dbReference type="GO" id="GO:0046872">
    <property type="term" value="F:metal ion binding"/>
    <property type="evidence" value="ECO:0007669"/>
    <property type="project" value="UniProtKB-KW"/>
</dbReference>
<dbReference type="Proteomes" id="UP000078272">
    <property type="component" value="Unassembled WGS sequence"/>
</dbReference>
<evidence type="ECO:0000313" key="12">
    <source>
        <dbReference type="Proteomes" id="UP000078272"/>
    </source>
</evidence>
<dbReference type="EMBL" id="LDPZ01000035">
    <property type="protein sequence ID" value="KTQ90904.1"/>
    <property type="molecule type" value="Genomic_DNA"/>
</dbReference>
<organism evidence="11 12">
    <name type="scientific">Aureimonas ureilytica</name>
    <dbReference type="NCBI Taxonomy" id="401562"/>
    <lineage>
        <taxon>Bacteria</taxon>
        <taxon>Pseudomonadati</taxon>
        <taxon>Pseudomonadota</taxon>
        <taxon>Alphaproteobacteria</taxon>
        <taxon>Hyphomicrobiales</taxon>
        <taxon>Aurantimonadaceae</taxon>
        <taxon>Aureimonas</taxon>
    </lineage>
</organism>
<dbReference type="InterPro" id="IPR001272">
    <property type="entry name" value="PEP_carboxykinase_ATP"/>
</dbReference>
<feature type="binding site" evidence="10">
    <location>
        <position position="285"/>
    </location>
    <ligand>
        <name>ATP</name>
        <dbReference type="ChEBI" id="CHEBI:30616"/>
    </ligand>
</feature>
<comment type="subcellular location">
    <subcellularLocation>
        <location evidence="10">Cytoplasm</location>
    </subcellularLocation>
</comment>
<gene>
    <name evidence="10" type="primary">pckA</name>
    <name evidence="11" type="ORF">NS226_15915</name>
</gene>
<keyword evidence="4 10" id="KW-0312">Gluconeogenesis</keyword>
<evidence type="ECO:0000256" key="2">
    <source>
        <dbReference type="ARBA" id="ARBA00006052"/>
    </source>
</evidence>
<protein>
    <recommendedName>
        <fullName evidence="3 10">Phosphoenolpyruvate carboxykinase (ATP)</fullName>
        <shortName evidence="10">PCK</shortName>
        <shortName evidence="10">PEP carboxykinase</shortName>
        <shortName evidence="10">PEPCK</shortName>
        <ecNumber evidence="3 10">4.1.1.49</ecNumber>
    </recommendedName>
</protein>
<evidence type="ECO:0000256" key="8">
    <source>
        <dbReference type="ARBA" id="ARBA00023239"/>
    </source>
</evidence>
<comment type="caution">
    <text evidence="10">Lacks conserved residue(s) required for the propagation of feature annotation.</text>
</comment>
<evidence type="ECO:0000256" key="10">
    <source>
        <dbReference type="HAMAP-Rule" id="MF_00453"/>
    </source>
</evidence>
<comment type="function">
    <text evidence="10">Involved in the gluconeogenesis. Catalyzes the conversion of oxaloacetate (OAA) to phosphoenolpyruvate (PEP) through direct phosphoryl transfer between the nucleoside triphosphate and OAA.</text>
</comment>
<comment type="catalytic activity">
    <reaction evidence="9 10">
        <text>oxaloacetate + ATP = phosphoenolpyruvate + ADP + CO2</text>
        <dbReference type="Rhea" id="RHEA:18617"/>
        <dbReference type="ChEBI" id="CHEBI:16452"/>
        <dbReference type="ChEBI" id="CHEBI:16526"/>
        <dbReference type="ChEBI" id="CHEBI:30616"/>
        <dbReference type="ChEBI" id="CHEBI:58702"/>
        <dbReference type="ChEBI" id="CHEBI:456216"/>
        <dbReference type="EC" id="4.1.1.49"/>
    </reaction>
</comment>
<dbReference type="EC" id="4.1.1.49" evidence="3 10"/>
<comment type="caution">
    <text evidence="11">The sequence shown here is derived from an EMBL/GenBank/DDBJ whole genome shotgun (WGS) entry which is preliminary data.</text>
</comment>
<keyword evidence="11" id="KW-0808">Transferase</keyword>
<feature type="binding site" evidence="10">
    <location>
        <position position="201"/>
    </location>
    <ligand>
        <name>Mn(2+)</name>
        <dbReference type="ChEBI" id="CHEBI:29035"/>
    </ligand>
</feature>
<comment type="similarity">
    <text evidence="2 10">Belongs to the phosphoenolpyruvate carboxykinase (ATP) family.</text>
</comment>
<dbReference type="GO" id="GO:0006094">
    <property type="term" value="P:gluconeogenesis"/>
    <property type="evidence" value="ECO:0007669"/>
    <property type="project" value="UniProtKB-UniRule"/>
</dbReference>
<keyword evidence="11" id="KW-0418">Kinase</keyword>
<dbReference type="NCBIfam" id="NF006822">
    <property type="entry name" value="PRK09344.1-4"/>
    <property type="match status" value="1"/>
</dbReference>
<dbReference type="SUPFAM" id="SSF68923">
    <property type="entry name" value="PEP carboxykinase N-terminal domain"/>
    <property type="match status" value="1"/>
</dbReference>
<feature type="binding site" evidence="10">
    <location>
        <position position="195"/>
    </location>
    <ligand>
        <name>substrate</name>
    </ligand>
</feature>
<feature type="binding site" evidence="10">
    <location>
        <position position="322"/>
    </location>
    <ligand>
        <name>substrate</name>
    </ligand>
</feature>
<dbReference type="STRING" id="401562.NS365_06795"/>
<dbReference type="Gene3D" id="2.170.8.10">
    <property type="entry name" value="Phosphoenolpyruvate Carboxykinase, domain 2"/>
    <property type="match status" value="1"/>
</dbReference>